<keyword evidence="2" id="KW-1133">Transmembrane helix</keyword>
<feature type="region of interest" description="Disordered" evidence="1">
    <location>
        <begin position="201"/>
        <end position="221"/>
    </location>
</feature>
<name>A0AAV5X112_9BILA</name>
<evidence type="ECO:0000256" key="2">
    <source>
        <dbReference type="SAM" id="Phobius"/>
    </source>
</evidence>
<keyword evidence="2" id="KW-0472">Membrane</keyword>
<dbReference type="EMBL" id="BTSY01000007">
    <property type="protein sequence ID" value="GMT35712.1"/>
    <property type="molecule type" value="Genomic_DNA"/>
</dbReference>
<dbReference type="Proteomes" id="UP001432322">
    <property type="component" value="Unassembled WGS sequence"/>
</dbReference>
<feature type="transmembrane region" description="Helical" evidence="2">
    <location>
        <begin position="78"/>
        <end position="100"/>
    </location>
</feature>
<feature type="transmembrane region" description="Helical" evidence="2">
    <location>
        <begin position="112"/>
        <end position="136"/>
    </location>
</feature>
<proteinExistence type="predicted"/>
<keyword evidence="4" id="KW-1185">Reference proteome</keyword>
<accession>A0AAV5X112</accession>
<evidence type="ECO:0008006" key="5">
    <source>
        <dbReference type="Google" id="ProtNLM"/>
    </source>
</evidence>
<organism evidence="3 4">
    <name type="scientific">Pristionchus fissidentatus</name>
    <dbReference type="NCBI Taxonomy" id="1538716"/>
    <lineage>
        <taxon>Eukaryota</taxon>
        <taxon>Metazoa</taxon>
        <taxon>Ecdysozoa</taxon>
        <taxon>Nematoda</taxon>
        <taxon>Chromadorea</taxon>
        <taxon>Rhabditida</taxon>
        <taxon>Rhabditina</taxon>
        <taxon>Diplogasteromorpha</taxon>
        <taxon>Diplogasteroidea</taxon>
        <taxon>Neodiplogasteridae</taxon>
        <taxon>Pristionchus</taxon>
    </lineage>
</organism>
<sequence>RIRSPSILEPRVGGYPLTFIAKGILVVQTVVLTIYLVIHLFISDKPEPLDVLRICLYVVTLVSVITFFFALRLRKWILLIPLLISEIVLLAYNVFVLFQVTLKDIIDDKTGIYVFLAVLVILECPLTIYLSIRVLLYMRTMDRAVKTTRQLSYVGSITKETLRKEAEMVERRRAQSMKIYREEVEMERIQRQPRISVISLPLEEREPSTSTTSSHVEVSDT</sequence>
<comment type="caution">
    <text evidence="3">The sequence shown here is derived from an EMBL/GenBank/DDBJ whole genome shotgun (WGS) entry which is preliminary data.</text>
</comment>
<reference evidence="3" key="1">
    <citation type="submission" date="2023-10" db="EMBL/GenBank/DDBJ databases">
        <title>Genome assembly of Pristionchus species.</title>
        <authorList>
            <person name="Yoshida K."/>
            <person name="Sommer R.J."/>
        </authorList>
    </citation>
    <scope>NUCLEOTIDE SEQUENCE</scope>
    <source>
        <strain evidence="3">RS5133</strain>
    </source>
</reference>
<feature type="transmembrane region" description="Helical" evidence="2">
    <location>
        <begin position="20"/>
        <end position="42"/>
    </location>
</feature>
<evidence type="ECO:0000313" key="4">
    <source>
        <dbReference type="Proteomes" id="UP001432322"/>
    </source>
</evidence>
<evidence type="ECO:0000256" key="1">
    <source>
        <dbReference type="SAM" id="MobiDB-lite"/>
    </source>
</evidence>
<gene>
    <name evidence="3" type="ORF">PFISCL1PPCAC_27009</name>
</gene>
<feature type="non-terminal residue" evidence="3">
    <location>
        <position position="1"/>
    </location>
</feature>
<feature type="transmembrane region" description="Helical" evidence="2">
    <location>
        <begin position="54"/>
        <end position="71"/>
    </location>
</feature>
<dbReference type="AlphaFoldDB" id="A0AAV5X112"/>
<keyword evidence="2" id="KW-0812">Transmembrane</keyword>
<protein>
    <recommendedName>
        <fullName evidence="5">Transmembrane protein</fullName>
    </recommendedName>
</protein>
<evidence type="ECO:0000313" key="3">
    <source>
        <dbReference type="EMBL" id="GMT35712.1"/>
    </source>
</evidence>